<dbReference type="EMBL" id="JACBXQ010000002">
    <property type="protein sequence ID" value="MBG9986298.1"/>
    <property type="molecule type" value="Genomic_DNA"/>
</dbReference>
<organism evidence="1 2">
    <name type="scientific">Facklamia lactis</name>
    <dbReference type="NCBI Taxonomy" id="2749967"/>
    <lineage>
        <taxon>Bacteria</taxon>
        <taxon>Bacillati</taxon>
        <taxon>Bacillota</taxon>
        <taxon>Bacilli</taxon>
        <taxon>Lactobacillales</taxon>
        <taxon>Aerococcaceae</taxon>
        <taxon>Facklamia</taxon>
    </lineage>
</organism>
<sequence length="353" mass="39438">MKNKFWGFVALLLVIAGIFAYSLFKGNKPAPVDITGLLGGEKIGLFENPKFQEYLKDEYNLTMDYRKAGSFEMVKGDLSSQDYLFPSSQLALELFKEEGQKASQDEIVFNTPIVLYSYKPVVEALMKAGLVTERDGVHYVDMQALSELILENKTWAEIGLQGHYGEILVDTTDPAASNSGNMFLGLLANAMNGNKMVTKQEAEKILPDLRRIYQSIGYMNTSSADLFNQFLTLGVGSYPLVAGYESQLLEFSVQEPDTYERVKDNLFILYPEPTVWSSHVFIALNDQTEVAIDALMDEKVQDLAWTEHGYRTIVSGSANQDQFKVPGLAGEVTQIMQMPPYEVMSYLVEGVSP</sequence>
<keyword evidence="2" id="KW-1185">Reference proteome</keyword>
<protein>
    <recommendedName>
        <fullName evidence="3">Extracellular solute-binding protein</fullName>
    </recommendedName>
</protein>
<evidence type="ECO:0000313" key="1">
    <source>
        <dbReference type="EMBL" id="MBG9986298.1"/>
    </source>
</evidence>
<evidence type="ECO:0000313" key="2">
    <source>
        <dbReference type="Proteomes" id="UP000721415"/>
    </source>
</evidence>
<comment type="caution">
    <text evidence="1">The sequence shown here is derived from an EMBL/GenBank/DDBJ whole genome shotgun (WGS) entry which is preliminary data.</text>
</comment>
<reference evidence="1 2" key="1">
    <citation type="submission" date="2020-07" db="EMBL/GenBank/DDBJ databases">
        <title>Facklamia lactis sp. nov., isolated from raw milk.</title>
        <authorList>
            <person name="Doll E.V."/>
            <person name="Huptas C."/>
            <person name="Staib L."/>
            <person name="Wenning M."/>
            <person name="Scherer S."/>
        </authorList>
    </citation>
    <scope>NUCLEOTIDE SEQUENCE [LARGE SCALE GENOMIC DNA]</scope>
    <source>
        <strain evidence="1 2">DSM 111018</strain>
    </source>
</reference>
<proteinExistence type="predicted"/>
<name>A0ABS0LQ68_9LACT</name>
<evidence type="ECO:0008006" key="3">
    <source>
        <dbReference type="Google" id="ProtNLM"/>
    </source>
</evidence>
<accession>A0ABS0LQ68</accession>
<gene>
    <name evidence="1" type="ORF">HZY91_05250</name>
</gene>
<dbReference type="RefSeq" id="WP_197115200.1">
    <property type="nucleotide sequence ID" value="NZ_JACBXQ010000002.1"/>
</dbReference>
<dbReference type="Proteomes" id="UP000721415">
    <property type="component" value="Unassembled WGS sequence"/>
</dbReference>